<gene>
    <name evidence="3" type="ORF">RI845_08895</name>
</gene>
<dbReference type="RefSeq" id="WP_348389382.1">
    <property type="nucleotide sequence ID" value="NZ_CP134146.1"/>
</dbReference>
<sequence>MPDLLLDFIDILALHQLAGFHFLRPWWLLAIIPMYLFMRFVVKSEDSLSQWQGHMSDAMIYHLAIKEQQKRRLTPKRLFMLFAVIITLVMAGPTWKQQPTPFFTDESVLIIGLDVSASMNTSDLQPSRLLRAKQKINEVLQKRGDAKTALIAFAGSAHVAMPITQDNEMIRHFLDVLDSSIMPASGKIPQSVLPAAEALLAQVKAPSSILLLTDQTNQLAVTGFRNLLTGTPHQLVVWGIGENPDSGLASSAGLSANDLNLLGELADVGNGNMVPFTHNSDDVEMVLRSLNNTLQNVDDNSLPWFDAGYLLLFLLIPLQALWFRKGWTMQW</sequence>
<accession>A0ABY9TNC3</accession>
<organism evidence="3 4">
    <name type="scientific">Thalassotalea nanhaiensis</name>
    <dbReference type="NCBI Taxonomy" id="3065648"/>
    <lineage>
        <taxon>Bacteria</taxon>
        <taxon>Pseudomonadati</taxon>
        <taxon>Pseudomonadota</taxon>
        <taxon>Gammaproteobacteria</taxon>
        <taxon>Alteromonadales</taxon>
        <taxon>Colwelliaceae</taxon>
        <taxon>Thalassotalea</taxon>
    </lineage>
</organism>
<dbReference type="InterPro" id="IPR036465">
    <property type="entry name" value="vWFA_dom_sf"/>
</dbReference>
<reference evidence="4" key="1">
    <citation type="submission" date="2023-09" db="EMBL/GenBank/DDBJ databases">
        <authorList>
            <person name="Li S."/>
            <person name="Li X."/>
            <person name="Zhang C."/>
            <person name="Zhao Z."/>
        </authorList>
    </citation>
    <scope>NUCLEOTIDE SEQUENCE [LARGE SCALE GENOMIC DNA]</scope>
    <source>
        <strain evidence="4">SQ345</strain>
    </source>
</reference>
<name>A0ABY9TNC3_9GAMM</name>
<proteinExistence type="predicted"/>
<evidence type="ECO:0000313" key="3">
    <source>
        <dbReference type="EMBL" id="WNC70241.1"/>
    </source>
</evidence>
<dbReference type="EMBL" id="CP134146">
    <property type="protein sequence ID" value="WNC70241.1"/>
    <property type="molecule type" value="Genomic_DNA"/>
</dbReference>
<dbReference type="PANTHER" id="PTHR22550:SF14">
    <property type="entry name" value="VWFA DOMAIN-CONTAINING PROTEIN"/>
    <property type="match status" value="1"/>
</dbReference>
<dbReference type="Gene3D" id="3.40.50.410">
    <property type="entry name" value="von Willebrand factor, type A domain"/>
    <property type="match status" value="1"/>
</dbReference>
<feature type="transmembrane region" description="Helical" evidence="1">
    <location>
        <begin position="78"/>
        <end position="95"/>
    </location>
</feature>
<protein>
    <submittedName>
        <fullName evidence="3">VWA domain-containing protein</fullName>
    </submittedName>
</protein>
<dbReference type="PANTHER" id="PTHR22550">
    <property type="entry name" value="SPORE GERMINATION PROTEIN"/>
    <property type="match status" value="1"/>
</dbReference>
<dbReference type="InterPro" id="IPR002035">
    <property type="entry name" value="VWF_A"/>
</dbReference>
<keyword evidence="4" id="KW-1185">Reference proteome</keyword>
<evidence type="ECO:0000259" key="2">
    <source>
        <dbReference type="Pfam" id="PF13519"/>
    </source>
</evidence>
<dbReference type="Pfam" id="PF13519">
    <property type="entry name" value="VWA_2"/>
    <property type="match status" value="1"/>
</dbReference>
<dbReference type="Proteomes" id="UP001248581">
    <property type="component" value="Chromosome"/>
</dbReference>
<evidence type="ECO:0000313" key="4">
    <source>
        <dbReference type="Proteomes" id="UP001248581"/>
    </source>
</evidence>
<feature type="domain" description="VWFA" evidence="2">
    <location>
        <begin position="110"/>
        <end position="215"/>
    </location>
</feature>
<dbReference type="SUPFAM" id="SSF53300">
    <property type="entry name" value="vWA-like"/>
    <property type="match status" value="1"/>
</dbReference>
<feature type="transmembrane region" description="Helical" evidence="1">
    <location>
        <begin position="25"/>
        <end position="42"/>
    </location>
</feature>
<keyword evidence="1" id="KW-1133">Transmembrane helix</keyword>
<evidence type="ECO:0000256" key="1">
    <source>
        <dbReference type="SAM" id="Phobius"/>
    </source>
</evidence>
<keyword evidence="1" id="KW-0472">Membrane</keyword>
<keyword evidence="1" id="KW-0812">Transmembrane</keyword>
<dbReference type="InterPro" id="IPR050768">
    <property type="entry name" value="UPF0353/GerABKA_families"/>
</dbReference>